<dbReference type="InterPro" id="IPR009057">
    <property type="entry name" value="Homeodomain-like_sf"/>
</dbReference>
<dbReference type="PRINTS" id="PR00455">
    <property type="entry name" value="HTHTETR"/>
</dbReference>
<dbReference type="Gene3D" id="1.10.357.10">
    <property type="entry name" value="Tetracycline Repressor, domain 2"/>
    <property type="match status" value="1"/>
</dbReference>
<keyword evidence="7" id="KW-1185">Reference proteome</keyword>
<dbReference type="Proteomes" id="UP000253303">
    <property type="component" value="Unassembled WGS sequence"/>
</dbReference>
<reference evidence="6 7" key="1">
    <citation type="submission" date="2018-06" db="EMBL/GenBank/DDBJ databases">
        <title>Sphaerisporangium craniellae sp. nov., isolated from a marine sponge in the South China Sea.</title>
        <authorList>
            <person name="Li L."/>
        </authorList>
    </citation>
    <scope>NUCLEOTIDE SEQUENCE [LARGE SCALE GENOMIC DNA]</scope>
    <source>
        <strain evidence="6 7">LHW63015</strain>
    </source>
</reference>
<dbReference type="InterPro" id="IPR050109">
    <property type="entry name" value="HTH-type_TetR-like_transc_reg"/>
</dbReference>
<evidence type="ECO:0000313" key="6">
    <source>
        <dbReference type="EMBL" id="RBQ19994.1"/>
    </source>
</evidence>
<proteinExistence type="predicted"/>
<organism evidence="6 7">
    <name type="scientific">Spongiactinospora rosea</name>
    <dbReference type="NCBI Taxonomy" id="2248750"/>
    <lineage>
        <taxon>Bacteria</taxon>
        <taxon>Bacillati</taxon>
        <taxon>Actinomycetota</taxon>
        <taxon>Actinomycetes</taxon>
        <taxon>Streptosporangiales</taxon>
        <taxon>Streptosporangiaceae</taxon>
        <taxon>Spongiactinospora</taxon>
    </lineage>
</organism>
<dbReference type="SUPFAM" id="SSF46689">
    <property type="entry name" value="Homeodomain-like"/>
    <property type="match status" value="1"/>
</dbReference>
<evidence type="ECO:0000256" key="2">
    <source>
        <dbReference type="ARBA" id="ARBA00023125"/>
    </source>
</evidence>
<evidence type="ECO:0000256" key="1">
    <source>
        <dbReference type="ARBA" id="ARBA00023015"/>
    </source>
</evidence>
<evidence type="ECO:0000259" key="5">
    <source>
        <dbReference type="PROSITE" id="PS50977"/>
    </source>
</evidence>
<gene>
    <name evidence="6" type="ORF">DP939_09160</name>
</gene>
<feature type="DNA-binding region" description="H-T-H motif" evidence="4">
    <location>
        <begin position="36"/>
        <end position="55"/>
    </location>
</feature>
<dbReference type="Pfam" id="PF21597">
    <property type="entry name" value="TetR_C_43"/>
    <property type="match status" value="1"/>
</dbReference>
<dbReference type="GO" id="GO:0000976">
    <property type="term" value="F:transcription cis-regulatory region binding"/>
    <property type="evidence" value="ECO:0007669"/>
    <property type="project" value="TreeGrafter"/>
</dbReference>
<dbReference type="PANTHER" id="PTHR30055:SF234">
    <property type="entry name" value="HTH-TYPE TRANSCRIPTIONAL REGULATOR BETI"/>
    <property type="match status" value="1"/>
</dbReference>
<comment type="caution">
    <text evidence="6">The sequence shown here is derived from an EMBL/GenBank/DDBJ whole genome shotgun (WGS) entry which is preliminary data.</text>
</comment>
<dbReference type="Pfam" id="PF00440">
    <property type="entry name" value="TetR_N"/>
    <property type="match status" value="1"/>
</dbReference>
<evidence type="ECO:0000313" key="7">
    <source>
        <dbReference type="Proteomes" id="UP000253303"/>
    </source>
</evidence>
<keyword evidence="3" id="KW-0804">Transcription</keyword>
<dbReference type="InterPro" id="IPR036271">
    <property type="entry name" value="Tet_transcr_reg_TetR-rel_C_sf"/>
</dbReference>
<protein>
    <submittedName>
        <fullName evidence="6">TetR/AcrR family transcriptional regulator</fullName>
    </submittedName>
</protein>
<dbReference type="PROSITE" id="PS50977">
    <property type="entry name" value="HTH_TETR_2"/>
    <property type="match status" value="1"/>
</dbReference>
<dbReference type="EMBL" id="QMEY01000003">
    <property type="protein sequence ID" value="RBQ19994.1"/>
    <property type="molecule type" value="Genomic_DNA"/>
</dbReference>
<dbReference type="InterPro" id="IPR001647">
    <property type="entry name" value="HTH_TetR"/>
</dbReference>
<keyword evidence="1" id="KW-0805">Transcription regulation</keyword>
<keyword evidence="2 4" id="KW-0238">DNA-binding</keyword>
<dbReference type="SUPFAM" id="SSF48498">
    <property type="entry name" value="Tetracyclin repressor-like, C-terminal domain"/>
    <property type="match status" value="1"/>
</dbReference>
<dbReference type="OrthoDB" id="3295174at2"/>
<evidence type="ECO:0000256" key="4">
    <source>
        <dbReference type="PROSITE-ProRule" id="PRU00335"/>
    </source>
</evidence>
<dbReference type="GO" id="GO:0003700">
    <property type="term" value="F:DNA-binding transcription factor activity"/>
    <property type="evidence" value="ECO:0007669"/>
    <property type="project" value="TreeGrafter"/>
</dbReference>
<dbReference type="PANTHER" id="PTHR30055">
    <property type="entry name" value="HTH-TYPE TRANSCRIPTIONAL REGULATOR RUTR"/>
    <property type="match status" value="1"/>
</dbReference>
<evidence type="ECO:0000256" key="3">
    <source>
        <dbReference type="ARBA" id="ARBA00023163"/>
    </source>
</evidence>
<dbReference type="InterPro" id="IPR049445">
    <property type="entry name" value="TetR_SbtR-like_C"/>
</dbReference>
<name>A0A366M333_9ACTN</name>
<sequence>MSPPGPRRMRADARRNYESLLATAHVMFTEHGTDASLEEIARRSGLGIGTLYRHFPTREALLEALLHDRLEGLAAEAGELLGDPSPRAAMWRWLTALTERAFIYRGLPASVMATLRDETSELYASCHRMNDAGAALIRRAQDAGEIRADVAPADVLAMAGAITWVGEQSPDDPERCARLLTLLADGLATGV</sequence>
<accession>A0A366M333</accession>
<dbReference type="AlphaFoldDB" id="A0A366M333"/>
<dbReference type="RefSeq" id="WP_113980199.1">
    <property type="nucleotide sequence ID" value="NZ_QMEY01000003.1"/>
</dbReference>
<feature type="domain" description="HTH tetR-type" evidence="5">
    <location>
        <begin position="14"/>
        <end position="73"/>
    </location>
</feature>